<keyword evidence="2" id="KW-1185">Reference proteome</keyword>
<reference evidence="1 2" key="1">
    <citation type="submission" date="2019-04" db="EMBL/GenBank/DDBJ databases">
        <title>Altererythrobacter aquimixticola sp. nov., isolated from sediment of junction between the ocean and a freshwater spring.</title>
        <authorList>
            <person name="Yoon J.-H."/>
        </authorList>
    </citation>
    <scope>NUCLEOTIDE SEQUENCE [LARGE SCALE GENOMIC DNA]</scope>
    <source>
        <strain evidence="1 2">SSKS-13</strain>
    </source>
</reference>
<evidence type="ECO:0008006" key="3">
    <source>
        <dbReference type="Google" id="ProtNLM"/>
    </source>
</evidence>
<organism evidence="1 2">
    <name type="scientific">Alteraurantiacibacter aquimixticola</name>
    <dbReference type="NCBI Taxonomy" id="2489173"/>
    <lineage>
        <taxon>Bacteria</taxon>
        <taxon>Pseudomonadati</taxon>
        <taxon>Pseudomonadota</taxon>
        <taxon>Alphaproteobacteria</taxon>
        <taxon>Sphingomonadales</taxon>
        <taxon>Erythrobacteraceae</taxon>
        <taxon>Alteraurantiacibacter</taxon>
    </lineage>
</organism>
<sequence>MAHTLAAHRNAIGRLLPSLVSHPLFSHEIQRLQELAEKSRAVLGVSEDEAEVEIASPVHPLAAAYVILGSRLGAEILRKRLKAAPTDWDSGAEAYFNDGGSQQHWKVLQQMLGDIDCEREANEIVEGAQAAFGVFLEEANIAARHGGVSATL</sequence>
<dbReference type="AlphaFoldDB" id="A0A4T3F5J2"/>
<accession>A0A4T3F5J2</accession>
<name>A0A4T3F5J2_9SPHN</name>
<dbReference type="RefSeq" id="WP_136692440.1">
    <property type="nucleotide sequence ID" value="NZ_SSHH01000001.1"/>
</dbReference>
<dbReference type="EMBL" id="SSHH01000001">
    <property type="protein sequence ID" value="TIX51654.1"/>
    <property type="molecule type" value="Genomic_DNA"/>
</dbReference>
<proteinExistence type="predicted"/>
<evidence type="ECO:0000313" key="1">
    <source>
        <dbReference type="EMBL" id="TIX51654.1"/>
    </source>
</evidence>
<comment type="caution">
    <text evidence="1">The sequence shown here is derived from an EMBL/GenBank/DDBJ whole genome shotgun (WGS) entry which is preliminary data.</text>
</comment>
<dbReference type="InterPro" id="IPR016084">
    <property type="entry name" value="Haem_Oase-like_multi-hlx"/>
</dbReference>
<dbReference type="OrthoDB" id="9149607at2"/>
<dbReference type="SUPFAM" id="SSF48613">
    <property type="entry name" value="Heme oxygenase-like"/>
    <property type="match status" value="1"/>
</dbReference>
<dbReference type="Proteomes" id="UP000309389">
    <property type="component" value="Unassembled WGS sequence"/>
</dbReference>
<gene>
    <name evidence="1" type="ORF">E5222_04165</name>
</gene>
<protein>
    <recommendedName>
        <fullName evidence="3">Heme oxygenase</fullName>
    </recommendedName>
</protein>
<evidence type="ECO:0000313" key="2">
    <source>
        <dbReference type="Proteomes" id="UP000309389"/>
    </source>
</evidence>
<dbReference type="Gene3D" id="1.20.910.10">
    <property type="entry name" value="Heme oxygenase-like"/>
    <property type="match status" value="1"/>
</dbReference>